<evidence type="ECO:0000313" key="1">
    <source>
        <dbReference type="EMBL" id="PSU33703.1"/>
    </source>
</evidence>
<dbReference type="Proteomes" id="UP000241222">
    <property type="component" value="Unassembled WGS sequence"/>
</dbReference>
<protein>
    <submittedName>
        <fullName evidence="1">Uncharacterized protein</fullName>
    </submittedName>
</protein>
<evidence type="ECO:0000313" key="2">
    <source>
        <dbReference type="Proteomes" id="UP000241222"/>
    </source>
</evidence>
<name>A0A2T3IYP6_9GAMM</name>
<gene>
    <name evidence="1" type="ORF">C9I99_13120</name>
</gene>
<comment type="caution">
    <text evidence="1">The sequence shown here is derived from an EMBL/GenBank/DDBJ whole genome shotgun (WGS) entry which is preliminary data.</text>
</comment>
<sequence length="78" mass="9403">MQVKRSIELFTLLPRSQFKSLVENRSDFVIQPAKSTDKTFYPIYVNTFSTLLHEQERLCTSVFLQKFDKTFYQLYLRQ</sequence>
<proteinExistence type="predicted"/>
<dbReference type="EMBL" id="PYMH01000005">
    <property type="protein sequence ID" value="PSU33703.1"/>
    <property type="molecule type" value="Genomic_DNA"/>
</dbReference>
<keyword evidence="2" id="KW-1185">Reference proteome</keyword>
<accession>A0A2T3IYP6</accession>
<dbReference type="AlphaFoldDB" id="A0A2T3IYP6"/>
<organism evidence="1 2">
    <name type="scientific">Photobacterium lutimaris</name>
    <dbReference type="NCBI Taxonomy" id="388278"/>
    <lineage>
        <taxon>Bacteria</taxon>
        <taxon>Pseudomonadati</taxon>
        <taxon>Pseudomonadota</taxon>
        <taxon>Gammaproteobacteria</taxon>
        <taxon>Vibrionales</taxon>
        <taxon>Vibrionaceae</taxon>
        <taxon>Photobacterium</taxon>
    </lineage>
</organism>
<reference evidence="1 2" key="1">
    <citation type="submission" date="2018-03" db="EMBL/GenBank/DDBJ databases">
        <title>Whole genome sequencing of Histamine producing bacteria.</title>
        <authorList>
            <person name="Butler K."/>
        </authorList>
    </citation>
    <scope>NUCLEOTIDE SEQUENCE [LARGE SCALE GENOMIC DNA]</scope>
    <source>
        <strain evidence="1 2">JCM 13586</strain>
    </source>
</reference>